<dbReference type="PANTHER" id="PTHR14795">
    <property type="entry name" value="HELICASE RELATED"/>
    <property type="match status" value="1"/>
</dbReference>
<keyword evidence="4" id="KW-1185">Reference proteome</keyword>
<feature type="transmembrane region" description="Helical" evidence="1">
    <location>
        <begin position="572"/>
        <end position="591"/>
    </location>
</feature>
<keyword evidence="1 3" id="KW-0812">Transmembrane</keyword>
<feature type="transmembrane region" description="Helical" evidence="1">
    <location>
        <begin position="497"/>
        <end position="515"/>
    </location>
</feature>
<feature type="transmembrane region" description="Helical" evidence="1">
    <location>
        <begin position="6"/>
        <end position="24"/>
    </location>
</feature>
<feature type="transmembrane region" description="Helical" evidence="1">
    <location>
        <begin position="540"/>
        <end position="565"/>
    </location>
</feature>
<keyword evidence="1" id="KW-0472">Membrane</keyword>
<evidence type="ECO:0000313" key="4">
    <source>
        <dbReference type="Proteomes" id="UP001470230"/>
    </source>
</evidence>
<gene>
    <name evidence="3" type="ORF">M9Y10_035680</name>
</gene>
<organism evidence="3 4">
    <name type="scientific">Tritrichomonas musculus</name>
    <dbReference type="NCBI Taxonomy" id="1915356"/>
    <lineage>
        <taxon>Eukaryota</taxon>
        <taxon>Metamonada</taxon>
        <taxon>Parabasalia</taxon>
        <taxon>Tritrichomonadida</taxon>
        <taxon>Tritrichomonadidae</taxon>
        <taxon>Tritrichomonas</taxon>
    </lineage>
</organism>
<reference evidence="3 4" key="1">
    <citation type="submission" date="2024-04" db="EMBL/GenBank/DDBJ databases">
        <title>Tritrichomonas musculus Genome.</title>
        <authorList>
            <person name="Alves-Ferreira E."/>
            <person name="Grigg M."/>
            <person name="Lorenzi H."/>
            <person name="Galac M."/>
        </authorList>
    </citation>
    <scope>NUCLEOTIDE SEQUENCE [LARGE SCALE GENOMIC DNA]</scope>
    <source>
        <strain evidence="3 4">EAF2021</strain>
    </source>
</reference>
<comment type="caution">
    <text evidence="3">The sequence shown here is derived from an EMBL/GenBank/DDBJ whole genome shotgun (WGS) entry which is preliminary data.</text>
</comment>
<keyword evidence="1" id="KW-1133">Transmembrane helix</keyword>
<dbReference type="SUPFAM" id="SSF56300">
    <property type="entry name" value="Metallo-dependent phosphatases"/>
    <property type="match status" value="1"/>
</dbReference>
<evidence type="ECO:0000259" key="2">
    <source>
        <dbReference type="Pfam" id="PF00149"/>
    </source>
</evidence>
<dbReference type="InterPro" id="IPR029052">
    <property type="entry name" value="Metallo-depent_PP-like"/>
</dbReference>
<sequence>MLKRWISLYLIHILLVISFYPVFLSRYPTIIKEIPIDNSNHTFNSKMNPIWVAQMSDLHISPIYYNSSLQRVNDTFRYITQNMNPTYLLLTGDITDNLDEESVWSPAYPHEEHFKLYQQLREQSGIQSNRLIEILGNHDTWGRKNFRHYYQYFVNGDKMKKNFYVQKYVKNGLRVVSFCPVHFPASHTTYHFIVPMYREMLDEIERVLDEPTDVKYTIFSMHFTVNMMFPIETVFSTRTKRNLKQILSDPKYNIVAMLNGHTHPENNEWLHYGSTIELTSTALLVSDGFNVFSIDNDRINYQMFFQNDSMPAMITCPTPDQIATRIFKDNDFQIRVVSFNSVAKNFDVEIDGKIKLKLKFDRELEGGSSLYSSNVHLDNGTHSITVSGDLNQSFNFSISQKVGPFIENKYYDIKGWAIFVWFILSVIYQIIVLCAEFCPYVIQSLSNYCDFLIGKSINSKIDGKRSNFDRNNVSIFKLIFAGPVITGYLLRRLPTFVKYFVLFVTIFPFIFPVGIEIVEGEFCYWTIYGFTMDGKSTYDIIGQMFGLFYVGHIASAIQYLFCLILLRKDFSFLVDFIACVGEVAVAIYFWIKFGQDSNLERIYQITFQFHLIPAISSILLLLYVLKIHKNNEKQKAE</sequence>
<accession>A0ABR2GWE9</accession>
<feature type="transmembrane region" description="Helical" evidence="1">
    <location>
        <begin position="418"/>
        <end position="442"/>
    </location>
</feature>
<protein>
    <submittedName>
        <fullName evidence="3">Transmembrane protein 62</fullName>
    </submittedName>
</protein>
<dbReference type="Pfam" id="PF00149">
    <property type="entry name" value="Metallophos"/>
    <property type="match status" value="1"/>
</dbReference>
<dbReference type="EMBL" id="JAPFFF010000056">
    <property type="protein sequence ID" value="KAK8838260.1"/>
    <property type="molecule type" value="Genomic_DNA"/>
</dbReference>
<feature type="domain" description="Calcineurin-like phosphoesterase" evidence="2">
    <location>
        <begin position="51"/>
        <end position="264"/>
    </location>
</feature>
<evidence type="ECO:0000313" key="3">
    <source>
        <dbReference type="EMBL" id="KAK8838260.1"/>
    </source>
</evidence>
<dbReference type="Proteomes" id="UP001470230">
    <property type="component" value="Unassembled WGS sequence"/>
</dbReference>
<dbReference type="InterPro" id="IPR004843">
    <property type="entry name" value="Calcineurin-like_PHP"/>
</dbReference>
<evidence type="ECO:0000256" key="1">
    <source>
        <dbReference type="SAM" id="Phobius"/>
    </source>
</evidence>
<proteinExistence type="predicted"/>
<feature type="transmembrane region" description="Helical" evidence="1">
    <location>
        <begin position="603"/>
        <end position="625"/>
    </location>
</feature>
<dbReference type="PANTHER" id="PTHR14795:SF0">
    <property type="entry name" value="TRANSMEMBRANE PROTEIN 62"/>
    <property type="match status" value="1"/>
</dbReference>
<name>A0ABR2GWE9_9EUKA</name>
<dbReference type="Gene3D" id="3.60.21.10">
    <property type="match status" value="1"/>
</dbReference>